<evidence type="ECO:0000313" key="4">
    <source>
        <dbReference type="Proteomes" id="UP001153709"/>
    </source>
</evidence>
<dbReference type="Proteomes" id="UP001153709">
    <property type="component" value="Chromosome 9"/>
</dbReference>
<name>A0A9N9TDZ3_DIABA</name>
<organism evidence="3 4">
    <name type="scientific">Diabrotica balteata</name>
    <name type="common">Banded cucumber beetle</name>
    <dbReference type="NCBI Taxonomy" id="107213"/>
    <lineage>
        <taxon>Eukaryota</taxon>
        <taxon>Metazoa</taxon>
        <taxon>Ecdysozoa</taxon>
        <taxon>Arthropoda</taxon>
        <taxon>Hexapoda</taxon>
        <taxon>Insecta</taxon>
        <taxon>Pterygota</taxon>
        <taxon>Neoptera</taxon>
        <taxon>Endopterygota</taxon>
        <taxon>Coleoptera</taxon>
        <taxon>Polyphaga</taxon>
        <taxon>Cucujiformia</taxon>
        <taxon>Chrysomeloidea</taxon>
        <taxon>Chrysomelidae</taxon>
        <taxon>Galerucinae</taxon>
        <taxon>Diabroticina</taxon>
        <taxon>Diabroticites</taxon>
        <taxon>Diabrotica</taxon>
    </lineage>
</organism>
<feature type="region of interest" description="Disordered" evidence="2">
    <location>
        <begin position="267"/>
        <end position="287"/>
    </location>
</feature>
<evidence type="ECO:0000256" key="1">
    <source>
        <dbReference type="SAM" id="Coils"/>
    </source>
</evidence>
<dbReference type="AlphaFoldDB" id="A0A9N9TDZ3"/>
<reference evidence="3" key="1">
    <citation type="submission" date="2022-01" db="EMBL/GenBank/DDBJ databases">
        <authorList>
            <person name="King R."/>
        </authorList>
    </citation>
    <scope>NUCLEOTIDE SEQUENCE</scope>
</reference>
<dbReference type="OrthoDB" id="7450257at2759"/>
<accession>A0A9N9TDZ3</accession>
<keyword evidence="1" id="KW-0175">Coiled coil</keyword>
<feature type="region of interest" description="Disordered" evidence="2">
    <location>
        <begin position="67"/>
        <end position="96"/>
    </location>
</feature>
<evidence type="ECO:0000256" key="2">
    <source>
        <dbReference type="SAM" id="MobiDB-lite"/>
    </source>
</evidence>
<proteinExistence type="predicted"/>
<evidence type="ECO:0000313" key="3">
    <source>
        <dbReference type="EMBL" id="CAG9840685.1"/>
    </source>
</evidence>
<sequence length="962" mass="109783">MGSGRKRKYLREESKLPEKGFHDAVNALSAICKEESTEFDKFGESMAAQLKALPIEDAYFSQIVNDSTSSKSEPFSAGSSDNYIPDSSDDSDESLMNEGNELQTLNSVQNKDYPSEEVYATASNNNQQLLFNSDLVQELAIPGNMTSLDHISDENNIKYESEILTNINQQSTQPTLIEPLDTTRKRKHDYPAKEKLTRKRQCNPETWKRKINYINREKGADKEILPHQELSDRCGQDAAIKSAGVAEEKHYKQSSVVSDDLYLSDSDDSIKDKDYQPDSDTDLDESGKVNSLKKYLPAKLGFAKISIETESENSHMELSIEKNSTIFNPTDCELEVSKEIISTSLHKEAEDKNDEVSSDSTVQVQTVSAQIHSTPKQFAEPCTSKITATDRNLITSKINYDEIKEKKQCYPPTDCIKVSSTCAESSLQSLIDNTVYRLSVGLEKILCSLNDNERKSLKIICKWGCDGSQQARYKQKFDDDAATDAHIFLSSFVPLRIVCGKKGKKVIWQNPIPSSPRYCRPIRFSFVKETVDVTNEEISYVEESAKNLTHTKVVLNGNTFMFDHVFKMTMIDGKVCNAATNTKSTSRCYICGATSKDFNNLNKKLSTSSKAIEFGLSVLHARIRMLESVLHLAYKLPIKKYGEKRTDEEKKIEVLTKKYIQERFRKETGLLIDMPKANFGNTNDGNTSRRFFENPQLAADITKVNFELIYRLKIILETISSGHKIDVQQFDDYSKATAKLYVDLYGWHPMTPTMHKILVHGAEIIENALLPIGQLSEEAAEAKNKHFRLYRENYARKFSREECNLDIFNRLLLTSDPLLTILISKKRVQKRVKPGSFCPETIQMLLPGDPNTESDMSDTDMQYKKQKINSKSEAISYLEKKAQNEENRKLRELDLEERKIALEEKKVDLEERKVTLKEKMWEKQEKKFEIEICEHKQILSLVENQQKLFTMLLERPNCSSFK</sequence>
<feature type="coiled-coil region" evidence="1">
    <location>
        <begin position="868"/>
        <end position="926"/>
    </location>
</feature>
<gene>
    <name evidence="3" type="ORF">DIABBA_LOCUS13309</name>
</gene>
<dbReference type="EMBL" id="OU898284">
    <property type="protein sequence ID" value="CAG9840685.1"/>
    <property type="molecule type" value="Genomic_DNA"/>
</dbReference>
<feature type="compositionally biased region" description="Polar residues" evidence="2">
    <location>
        <begin position="67"/>
        <end position="82"/>
    </location>
</feature>
<protein>
    <submittedName>
        <fullName evidence="3">Uncharacterized protein</fullName>
    </submittedName>
</protein>
<keyword evidence="4" id="KW-1185">Reference proteome</keyword>